<name>A0A4Y2QNJ8_ARAVE</name>
<evidence type="ECO:0000313" key="2">
    <source>
        <dbReference type="Proteomes" id="UP000499080"/>
    </source>
</evidence>
<protein>
    <submittedName>
        <fullName evidence="1">Uncharacterized protein</fullName>
    </submittedName>
</protein>
<comment type="caution">
    <text evidence="1">The sequence shown here is derived from an EMBL/GenBank/DDBJ whole genome shotgun (WGS) entry which is preliminary data.</text>
</comment>
<dbReference type="Proteomes" id="UP000499080">
    <property type="component" value="Unassembled WGS sequence"/>
</dbReference>
<dbReference type="EMBL" id="BGPR01014354">
    <property type="protein sequence ID" value="GBN64856.1"/>
    <property type="molecule type" value="Genomic_DNA"/>
</dbReference>
<organism evidence="1 2">
    <name type="scientific">Araneus ventricosus</name>
    <name type="common">Orbweaver spider</name>
    <name type="synonym">Epeira ventricosa</name>
    <dbReference type="NCBI Taxonomy" id="182803"/>
    <lineage>
        <taxon>Eukaryota</taxon>
        <taxon>Metazoa</taxon>
        <taxon>Ecdysozoa</taxon>
        <taxon>Arthropoda</taxon>
        <taxon>Chelicerata</taxon>
        <taxon>Arachnida</taxon>
        <taxon>Araneae</taxon>
        <taxon>Araneomorphae</taxon>
        <taxon>Entelegynae</taxon>
        <taxon>Araneoidea</taxon>
        <taxon>Araneidae</taxon>
        <taxon>Araneus</taxon>
    </lineage>
</organism>
<proteinExistence type="predicted"/>
<evidence type="ECO:0000313" key="1">
    <source>
        <dbReference type="EMBL" id="GBN64856.1"/>
    </source>
</evidence>
<gene>
    <name evidence="1" type="ORF">AVEN_81174_1</name>
</gene>
<keyword evidence="2" id="KW-1185">Reference proteome</keyword>
<sequence>MNIFRAVCPSEGQVTMTAHQIALSSGLVVLAERPCCSTGNAARVTLISDGLSSNLHPSWDCFCKHFLEGSQRNSNVSRPLIVTISTRNK</sequence>
<reference evidence="1 2" key="1">
    <citation type="journal article" date="2019" name="Sci. Rep.">
        <title>Orb-weaving spider Araneus ventricosus genome elucidates the spidroin gene catalogue.</title>
        <authorList>
            <person name="Kono N."/>
            <person name="Nakamura H."/>
            <person name="Ohtoshi R."/>
            <person name="Moran D.A.P."/>
            <person name="Shinohara A."/>
            <person name="Yoshida Y."/>
            <person name="Fujiwara M."/>
            <person name="Mori M."/>
            <person name="Tomita M."/>
            <person name="Arakawa K."/>
        </authorList>
    </citation>
    <scope>NUCLEOTIDE SEQUENCE [LARGE SCALE GENOMIC DNA]</scope>
</reference>
<accession>A0A4Y2QNJ8</accession>
<dbReference type="AlphaFoldDB" id="A0A4Y2QNJ8"/>